<dbReference type="Pfam" id="PF20151">
    <property type="entry name" value="DUF6533"/>
    <property type="match status" value="1"/>
</dbReference>
<evidence type="ECO:0000313" key="3">
    <source>
        <dbReference type="EMBL" id="TDL17576.1"/>
    </source>
</evidence>
<keyword evidence="1" id="KW-0472">Membrane</keyword>
<sequence length="198" mass="21972">MNTPTGATPKIVGGIDLAVATSVFFFILTRKPFVAATGALLVYDYLFVTFEREVTLVWTQRWTRGKVMFLLNRYLPFIDTFLMLNHDIVLTGETSQSKCLNGTAAVTWLPVFGIIIAEALILYGFFGVDTSFKVLCVLVLVVTQIEIKSLAYSGPPHGCIKQTWPSKIIILGFVLLVFSETEIHSHSGYDRGKGVETK</sequence>
<organism evidence="3 4">
    <name type="scientific">Rickenella mellea</name>
    <dbReference type="NCBI Taxonomy" id="50990"/>
    <lineage>
        <taxon>Eukaryota</taxon>
        <taxon>Fungi</taxon>
        <taxon>Dikarya</taxon>
        <taxon>Basidiomycota</taxon>
        <taxon>Agaricomycotina</taxon>
        <taxon>Agaricomycetes</taxon>
        <taxon>Hymenochaetales</taxon>
        <taxon>Rickenellaceae</taxon>
        <taxon>Rickenella</taxon>
    </lineage>
</organism>
<keyword evidence="1" id="KW-1133">Transmembrane helix</keyword>
<evidence type="ECO:0000256" key="1">
    <source>
        <dbReference type="SAM" id="Phobius"/>
    </source>
</evidence>
<dbReference type="AlphaFoldDB" id="A0A4Y7PRC6"/>
<dbReference type="EMBL" id="ML170219">
    <property type="protein sequence ID" value="TDL17576.1"/>
    <property type="molecule type" value="Genomic_DNA"/>
</dbReference>
<feature type="transmembrane region" description="Helical" evidence="1">
    <location>
        <begin position="105"/>
        <end position="125"/>
    </location>
</feature>
<accession>A0A4Y7PRC6</accession>
<keyword evidence="1" id="KW-0812">Transmembrane</keyword>
<protein>
    <recommendedName>
        <fullName evidence="2">DUF6533 domain-containing protein</fullName>
    </recommendedName>
</protein>
<dbReference type="Proteomes" id="UP000294933">
    <property type="component" value="Unassembled WGS sequence"/>
</dbReference>
<evidence type="ECO:0000313" key="4">
    <source>
        <dbReference type="Proteomes" id="UP000294933"/>
    </source>
</evidence>
<feature type="transmembrane region" description="Helical" evidence="1">
    <location>
        <begin position="67"/>
        <end position="85"/>
    </location>
</feature>
<evidence type="ECO:0000259" key="2">
    <source>
        <dbReference type="Pfam" id="PF20151"/>
    </source>
</evidence>
<dbReference type="InterPro" id="IPR045340">
    <property type="entry name" value="DUF6533"/>
</dbReference>
<proteinExistence type="predicted"/>
<gene>
    <name evidence="3" type="ORF">BD410DRAFT_807196</name>
</gene>
<feature type="domain" description="DUF6533" evidence="2">
    <location>
        <begin position="34"/>
        <end position="78"/>
    </location>
</feature>
<dbReference type="VEuPathDB" id="FungiDB:BD410DRAFT_807196"/>
<dbReference type="OrthoDB" id="3251775at2759"/>
<keyword evidence="4" id="KW-1185">Reference proteome</keyword>
<name>A0A4Y7PRC6_9AGAM</name>
<reference evidence="3 4" key="1">
    <citation type="submission" date="2018-06" db="EMBL/GenBank/DDBJ databases">
        <title>A transcriptomic atlas of mushroom development highlights an independent origin of complex multicellularity.</title>
        <authorList>
            <consortium name="DOE Joint Genome Institute"/>
            <person name="Krizsan K."/>
            <person name="Almasi E."/>
            <person name="Merenyi Z."/>
            <person name="Sahu N."/>
            <person name="Viragh M."/>
            <person name="Koszo T."/>
            <person name="Mondo S."/>
            <person name="Kiss B."/>
            <person name="Balint B."/>
            <person name="Kues U."/>
            <person name="Barry K."/>
            <person name="Hegedus J.C."/>
            <person name="Henrissat B."/>
            <person name="Johnson J."/>
            <person name="Lipzen A."/>
            <person name="Ohm R."/>
            <person name="Nagy I."/>
            <person name="Pangilinan J."/>
            <person name="Yan J."/>
            <person name="Xiong Y."/>
            <person name="Grigoriev I.V."/>
            <person name="Hibbett D.S."/>
            <person name="Nagy L.G."/>
        </authorList>
    </citation>
    <scope>NUCLEOTIDE SEQUENCE [LARGE SCALE GENOMIC DNA]</scope>
    <source>
        <strain evidence="3 4">SZMC22713</strain>
    </source>
</reference>
<feature type="transmembrane region" description="Helical" evidence="1">
    <location>
        <begin position="23"/>
        <end position="46"/>
    </location>
</feature>